<dbReference type="InterPro" id="IPR050465">
    <property type="entry name" value="UPF0194_transport"/>
</dbReference>
<dbReference type="SUPFAM" id="SSF111369">
    <property type="entry name" value="HlyD-like secretion proteins"/>
    <property type="match status" value="2"/>
</dbReference>
<dbReference type="EMBL" id="JBAFSM010000080">
    <property type="protein sequence ID" value="MEG3440199.1"/>
    <property type="molecule type" value="Genomic_DNA"/>
</dbReference>
<evidence type="ECO:0000256" key="1">
    <source>
        <dbReference type="ARBA" id="ARBA00004196"/>
    </source>
</evidence>
<dbReference type="Gene3D" id="1.10.287.470">
    <property type="entry name" value="Helix hairpin bin"/>
    <property type="match status" value="1"/>
</dbReference>
<dbReference type="InterPro" id="IPR058792">
    <property type="entry name" value="Beta-barrel_RND_2"/>
</dbReference>
<dbReference type="Proteomes" id="UP001328733">
    <property type="component" value="Unassembled WGS sequence"/>
</dbReference>
<reference evidence="8 9" key="1">
    <citation type="submission" date="2024-01" db="EMBL/GenBank/DDBJ databases">
        <title>Genomic insights into the taxonomy and metabolism of the cyanobacterium Pannus brasiliensis CCIBt3594.</title>
        <authorList>
            <person name="Machado M."/>
            <person name="Botero N.B."/>
            <person name="Andreote A.P.D."/>
            <person name="Feitosa A.M.T."/>
            <person name="Popin R."/>
            <person name="Sivonen K."/>
            <person name="Fiore M.F."/>
        </authorList>
    </citation>
    <scope>NUCLEOTIDE SEQUENCE [LARGE SCALE GENOMIC DNA]</scope>
    <source>
        <strain evidence="8 9">CCIBt3594</strain>
    </source>
</reference>
<keyword evidence="9" id="KW-1185">Reference proteome</keyword>
<comment type="similarity">
    <text evidence="2">Belongs to the membrane fusion protein (MFP) (TC 8.A.1) family.</text>
</comment>
<evidence type="ECO:0000259" key="6">
    <source>
        <dbReference type="Pfam" id="PF25954"/>
    </source>
</evidence>
<dbReference type="AlphaFoldDB" id="A0AAW9R1U4"/>
<proteinExistence type="inferred from homology"/>
<dbReference type="InterPro" id="IPR006143">
    <property type="entry name" value="RND_pump_MFP"/>
</dbReference>
<dbReference type="Gene3D" id="2.40.50.100">
    <property type="match status" value="2"/>
</dbReference>
<gene>
    <name evidence="8" type="ORF">V0288_23925</name>
</gene>
<dbReference type="NCBIfam" id="TIGR01730">
    <property type="entry name" value="RND_mfp"/>
    <property type="match status" value="1"/>
</dbReference>
<keyword evidence="3 4" id="KW-0175">Coiled coil</keyword>
<accession>A0AAW9R1U4</accession>
<feature type="coiled-coil region" evidence="4">
    <location>
        <begin position="83"/>
        <end position="144"/>
    </location>
</feature>
<dbReference type="Gene3D" id="2.40.420.20">
    <property type="match status" value="1"/>
</dbReference>
<dbReference type="PANTHER" id="PTHR32347:SF14">
    <property type="entry name" value="EFFLUX SYSTEM COMPONENT YKNX-RELATED"/>
    <property type="match status" value="1"/>
</dbReference>
<feature type="coiled-coil region" evidence="4">
    <location>
        <begin position="187"/>
        <end position="214"/>
    </location>
</feature>
<evidence type="ECO:0000256" key="4">
    <source>
        <dbReference type="SAM" id="Coils"/>
    </source>
</evidence>
<dbReference type="InterPro" id="IPR058627">
    <property type="entry name" value="MdtA-like_C"/>
</dbReference>
<protein>
    <submittedName>
        <fullName evidence="8">Efflux RND transporter periplasmic adaptor subunit</fullName>
    </submittedName>
</protein>
<dbReference type="Gene3D" id="2.40.30.170">
    <property type="match status" value="1"/>
</dbReference>
<dbReference type="GO" id="GO:0022857">
    <property type="term" value="F:transmembrane transporter activity"/>
    <property type="evidence" value="ECO:0007669"/>
    <property type="project" value="InterPro"/>
</dbReference>
<comment type="caution">
    <text evidence="8">The sequence shown here is derived from an EMBL/GenBank/DDBJ whole genome shotgun (WGS) entry which is preliminary data.</text>
</comment>
<dbReference type="Pfam" id="PF25967">
    <property type="entry name" value="RND-MFP_C"/>
    <property type="match status" value="1"/>
</dbReference>
<dbReference type="PRINTS" id="PR01490">
    <property type="entry name" value="RTXTOXIND"/>
</dbReference>
<evidence type="ECO:0000256" key="2">
    <source>
        <dbReference type="ARBA" id="ARBA00009477"/>
    </source>
</evidence>
<dbReference type="Pfam" id="PF25917">
    <property type="entry name" value="BSH_RND"/>
    <property type="match status" value="1"/>
</dbReference>
<evidence type="ECO:0000313" key="8">
    <source>
        <dbReference type="EMBL" id="MEG3440199.1"/>
    </source>
</evidence>
<name>A0AAW9R1U4_9CHRO</name>
<evidence type="ECO:0000256" key="3">
    <source>
        <dbReference type="ARBA" id="ARBA00023054"/>
    </source>
</evidence>
<comment type="subcellular location">
    <subcellularLocation>
        <location evidence="1">Cell envelope</location>
    </subcellularLocation>
</comment>
<feature type="domain" description="Multidrug resistance protein MdtA-like C-terminal permuted SH3" evidence="7">
    <location>
        <begin position="402"/>
        <end position="459"/>
    </location>
</feature>
<evidence type="ECO:0000313" key="9">
    <source>
        <dbReference type="Proteomes" id="UP001328733"/>
    </source>
</evidence>
<evidence type="ECO:0000259" key="5">
    <source>
        <dbReference type="Pfam" id="PF25917"/>
    </source>
</evidence>
<organism evidence="8 9">
    <name type="scientific">Pannus brasiliensis CCIBt3594</name>
    <dbReference type="NCBI Taxonomy" id="1427578"/>
    <lineage>
        <taxon>Bacteria</taxon>
        <taxon>Bacillati</taxon>
        <taxon>Cyanobacteriota</taxon>
        <taxon>Cyanophyceae</taxon>
        <taxon>Oscillatoriophycideae</taxon>
        <taxon>Chroococcales</taxon>
        <taxon>Microcystaceae</taxon>
        <taxon>Pannus</taxon>
    </lineage>
</organism>
<feature type="domain" description="CusB-like beta-barrel" evidence="6">
    <location>
        <begin position="322"/>
        <end position="398"/>
    </location>
</feature>
<sequence>MTSGFLAIGFYSYRLSQTPSPSVELAKLTVPATRENLAVEIKASGTVEPIQSVNISPKNPGRLVRLLVEQGMLVKKGQPIAVMDNLEVQAQGMRAEAKAKEALANLEEAKRRIPEEIRQNQAKLYQAQATFKQLEASLKQARERIPGDVEQNQARVRGAESRFRLAESRLNSNANLVREGAISQDQFNEVLNEYLNAKANLDEAVRRLEQTEKTASPEVEGIQQEMIKANAAIAEAKFALEARQKTAQTEIARLESVFNAAKADLEQVKIQYRDTLITAPFDGIITQKYATEGAFVTPTTSASSTASATSTSIVALARGLKVVAKVPEVDVGRLQRGQPVRIVADAFPDRVFQGQIAWIAPEAIVEENVTSFEVTIALKDGLDQLKSRMNVDVTFVGQQLPDALVVPTVAIVTRGGKSGVLVPDANGKPVFTPVSIGLVLDDKTQILSGLDAGQRVFIDLPEGAENPTEKNGKSK</sequence>
<dbReference type="InterPro" id="IPR058625">
    <property type="entry name" value="MdtA-like_BSH"/>
</dbReference>
<feature type="domain" description="Multidrug resistance protein MdtA-like barrel-sandwich hybrid" evidence="5">
    <location>
        <begin position="52"/>
        <end position="302"/>
    </location>
</feature>
<dbReference type="GO" id="GO:0016020">
    <property type="term" value="C:membrane"/>
    <property type="evidence" value="ECO:0007669"/>
    <property type="project" value="InterPro"/>
</dbReference>
<dbReference type="Pfam" id="PF25954">
    <property type="entry name" value="Beta-barrel_RND_2"/>
    <property type="match status" value="1"/>
</dbReference>
<dbReference type="PANTHER" id="PTHR32347">
    <property type="entry name" value="EFFLUX SYSTEM COMPONENT YKNX-RELATED"/>
    <property type="match status" value="1"/>
</dbReference>
<evidence type="ECO:0000259" key="7">
    <source>
        <dbReference type="Pfam" id="PF25967"/>
    </source>
</evidence>
<dbReference type="GO" id="GO:0030313">
    <property type="term" value="C:cell envelope"/>
    <property type="evidence" value="ECO:0007669"/>
    <property type="project" value="UniProtKB-SubCell"/>
</dbReference>